<dbReference type="Proteomes" id="UP000521676">
    <property type="component" value="Unassembled WGS sequence"/>
</dbReference>
<reference evidence="1 3" key="1">
    <citation type="submission" date="2020-06" db="EMBL/GenBank/DDBJ databases">
        <title>Anoxygenic phototrophic Chloroflexota member uses a Type I reaction center.</title>
        <authorList>
            <person name="Tsuji J.M."/>
            <person name="Shaw N.A."/>
            <person name="Nagashima S."/>
            <person name="Venkiteswaran J."/>
            <person name="Schiff S.L."/>
            <person name="Hanada S."/>
            <person name="Tank M."/>
            <person name="Neufeld J.D."/>
        </authorList>
    </citation>
    <scope>NUCLEOTIDE SEQUENCE [LARGE SCALE GENOMIC DNA]</scope>
    <source>
        <strain evidence="1">L227-S17</strain>
    </source>
</reference>
<dbReference type="PROSITE" id="PS51257">
    <property type="entry name" value="PROKAR_LIPOPROTEIN"/>
    <property type="match status" value="1"/>
</dbReference>
<dbReference type="AlphaFoldDB" id="A0A8T7LZ64"/>
<evidence type="ECO:0000313" key="4">
    <source>
        <dbReference type="Proteomes" id="UP001431572"/>
    </source>
</evidence>
<dbReference type="Proteomes" id="UP001431572">
    <property type="component" value="Chromosome 1"/>
</dbReference>
<dbReference type="RefSeq" id="WP_341468018.1">
    <property type="nucleotide sequence ID" value="NZ_CP128399.1"/>
</dbReference>
<dbReference type="PANTHER" id="PTHR48098">
    <property type="entry name" value="ENTEROCHELIN ESTERASE-RELATED"/>
    <property type="match status" value="1"/>
</dbReference>
<reference evidence="2" key="2">
    <citation type="journal article" date="2024" name="Nature">
        <title>Anoxygenic phototroph of the Chloroflexota uses a type I reaction centre.</title>
        <authorList>
            <person name="Tsuji J.M."/>
            <person name="Shaw N.A."/>
            <person name="Nagashima S."/>
            <person name="Venkiteswaran J.J."/>
            <person name="Schiff S.L."/>
            <person name="Watanabe T."/>
            <person name="Fukui M."/>
            <person name="Hanada S."/>
            <person name="Tank M."/>
            <person name="Neufeld J.D."/>
        </authorList>
    </citation>
    <scope>NUCLEOTIDE SEQUENCE</scope>
    <source>
        <strain evidence="2">L227-S17</strain>
    </source>
</reference>
<keyword evidence="4" id="KW-1185">Reference proteome</keyword>
<protein>
    <submittedName>
        <fullName evidence="2">Esterase family protein</fullName>
    </submittedName>
</protein>
<dbReference type="InterPro" id="IPR029058">
    <property type="entry name" value="AB_hydrolase_fold"/>
</dbReference>
<dbReference type="Gene3D" id="3.40.50.1820">
    <property type="entry name" value="alpha/beta hydrolase"/>
    <property type="match status" value="1"/>
</dbReference>
<sequence>MRKTLAVGTLILVTIIISLVILTACSNKVVSPITDSQLDDVLIPKDTTQPSLQNISTPEAVRNIPLAVTTSSVNATNPIITAPPNAIPFDWGSARGKVWDQYFYSSILSKQMSYRIYLPPDYYKYPTRHYPVLYMLHGLSGTYQEWVDYGLLPTADDMIQTRQLNPFIIVLPLGEQSYWMNQQNNGPRWGDYMVQEVVQHVDTHYRTQANPQNRAIGGHSMGGHGSLQLALNNPDIFGIVGAHSPTLRTLDQALYFFNDPKYYPTVDPVSLARTKNISSYKIFLDIGNADTDWLPRFEEFRDLLISRYANLEWHIWTGNHGGDYWIAHVKDYLNFYANAFDVYQYLRNTT</sequence>
<dbReference type="EMBL" id="JACATZ010000001">
    <property type="protein sequence ID" value="NWJ44241.1"/>
    <property type="molecule type" value="Genomic_DNA"/>
</dbReference>
<dbReference type="InterPro" id="IPR050583">
    <property type="entry name" value="Mycobacterial_A85_antigen"/>
</dbReference>
<dbReference type="EMBL" id="CP128399">
    <property type="protein sequence ID" value="WJW66138.1"/>
    <property type="molecule type" value="Genomic_DNA"/>
</dbReference>
<accession>A0A8T7LZ64</accession>
<dbReference type="SUPFAM" id="SSF53474">
    <property type="entry name" value="alpha/beta-Hydrolases"/>
    <property type="match status" value="1"/>
</dbReference>
<dbReference type="Pfam" id="PF00756">
    <property type="entry name" value="Esterase"/>
    <property type="match status" value="1"/>
</dbReference>
<evidence type="ECO:0000313" key="3">
    <source>
        <dbReference type="Proteomes" id="UP000521676"/>
    </source>
</evidence>
<evidence type="ECO:0000313" key="1">
    <source>
        <dbReference type="EMBL" id="NWJ44241.1"/>
    </source>
</evidence>
<evidence type="ECO:0000313" key="2">
    <source>
        <dbReference type="EMBL" id="WJW66138.1"/>
    </source>
</evidence>
<proteinExistence type="predicted"/>
<name>A0A8T7LZ64_9CHLR</name>
<dbReference type="InterPro" id="IPR000801">
    <property type="entry name" value="Esterase-like"/>
</dbReference>
<gene>
    <name evidence="1" type="ORF">HXX08_00035</name>
    <name evidence="2" type="ORF">OZ401_001927</name>
</gene>
<organism evidence="1 3">
    <name type="scientific">Candidatus Chlorohelix allophototropha</name>
    <dbReference type="NCBI Taxonomy" id="3003348"/>
    <lineage>
        <taxon>Bacteria</taxon>
        <taxon>Bacillati</taxon>
        <taxon>Chloroflexota</taxon>
        <taxon>Chloroflexia</taxon>
        <taxon>Candidatus Chloroheliales</taxon>
        <taxon>Candidatus Chloroheliaceae</taxon>
        <taxon>Candidatus Chlorohelix</taxon>
    </lineage>
</organism>